<dbReference type="STRING" id="42253.NITMOv2_2022"/>
<organism evidence="2 3">
    <name type="scientific">Nitrospira moscoviensis</name>
    <dbReference type="NCBI Taxonomy" id="42253"/>
    <lineage>
        <taxon>Bacteria</taxon>
        <taxon>Pseudomonadati</taxon>
        <taxon>Nitrospirota</taxon>
        <taxon>Nitrospiria</taxon>
        <taxon>Nitrospirales</taxon>
        <taxon>Nitrospiraceae</taxon>
        <taxon>Nitrospira</taxon>
    </lineage>
</organism>
<dbReference type="Gene3D" id="3.20.20.100">
    <property type="entry name" value="NADP-dependent oxidoreductase domain"/>
    <property type="match status" value="1"/>
</dbReference>
<dbReference type="PRINTS" id="PR00069">
    <property type="entry name" value="ALDKETRDTASE"/>
</dbReference>
<feature type="domain" description="NADP-dependent oxidoreductase" evidence="1">
    <location>
        <begin position="22"/>
        <end position="277"/>
    </location>
</feature>
<dbReference type="SUPFAM" id="SSF51430">
    <property type="entry name" value="NAD(P)-linked oxidoreductase"/>
    <property type="match status" value="1"/>
</dbReference>
<dbReference type="KEGG" id="nmv:NITMOv2_2022"/>
<evidence type="ECO:0000313" key="2">
    <source>
        <dbReference type="EMBL" id="ALA58439.1"/>
    </source>
</evidence>
<dbReference type="PATRIC" id="fig|42253.5.peg.1994"/>
<dbReference type="InterPro" id="IPR020471">
    <property type="entry name" value="AKR"/>
</dbReference>
<protein>
    <submittedName>
        <fullName evidence="2">Putative 2,5-diketo-D-gluconic acid reductase</fullName>
        <ecNumber evidence="2">1.1.1.274</ecNumber>
    </submittedName>
</protein>
<dbReference type="Pfam" id="PF00248">
    <property type="entry name" value="Aldo_ket_red"/>
    <property type="match status" value="1"/>
</dbReference>
<name>A0A0K2GC65_NITMO</name>
<dbReference type="GO" id="GO:0050580">
    <property type="term" value="F:2,5-didehydrogluconate reductase activity"/>
    <property type="evidence" value="ECO:0007669"/>
    <property type="project" value="UniProtKB-EC"/>
</dbReference>
<dbReference type="CDD" id="cd19071">
    <property type="entry name" value="AKR_AKR1-5-like"/>
    <property type="match status" value="1"/>
</dbReference>
<dbReference type="EC" id="1.1.1.274" evidence="2"/>
<dbReference type="PANTHER" id="PTHR43827:SF8">
    <property type="entry name" value="ALDO_KETO REDUCTASE FAMILY PROTEIN"/>
    <property type="match status" value="1"/>
</dbReference>
<proteinExistence type="predicted"/>
<keyword evidence="3" id="KW-1185">Reference proteome</keyword>
<dbReference type="Proteomes" id="UP000069205">
    <property type="component" value="Chromosome"/>
</dbReference>
<accession>A0A0K2GC65</accession>
<dbReference type="EMBL" id="CP011801">
    <property type="protein sequence ID" value="ALA58439.1"/>
    <property type="molecule type" value="Genomic_DNA"/>
</dbReference>
<dbReference type="AlphaFoldDB" id="A0A0K2GC65"/>
<keyword evidence="2" id="KW-0560">Oxidoreductase</keyword>
<evidence type="ECO:0000313" key="3">
    <source>
        <dbReference type="Proteomes" id="UP000069205"/>
    </source>
</evidence>
<evidence type="ECO:0000259" key="1">
    <source>
        <dbReference type="Pfam" id="PF00248"/>
    </source>
</evidence>
<dbReference type="InterPro" id="IPR036812">
    <property type="entry name" value="NAD(P)_OxRdtase_dom_sf"/>
</dbReference>
<dbReference type="OrthoDB" id="9804790at2"/>
<dbReference type="InterPro" id="IPR023210">
    <property type="entry name" value="NADP_OxRdtase_dom"/>
</dbReference>
<sequence length="279" mass="31406">MTLTAYNGVSIPSFMYGTAWKKEATTGLVLQAVQAGFTAIDTANQLIHYDEARVGEALRRLAEEGVPRDRLFLQTKFTPVNGQDHRLPYDGTAPVGTQVRQSFESSLAHLHTEYLDSYVLHGPYYRRGLGPEDWDVWAAMEQLYESKRTRMIGVSNVSAEQLALLCERATHKPMVVQNRCYAAFGWDRAVRDLCRAHHILYQGFSLLTANRDVFTEPDVRAMAAKYGATLAQIVFRFAMQVGMLPLTGTTDPQHMKEDLECGRLTLTPEDVQRLETIGM</sequence>
<dbReference type="RefSeq" id="WP_053379607.1">
    <property type="nucleotide sequence ID" value="NZ_CP011801.1"/>
</dbReference>
<gene>
    <name evidence="2" type="ORF">NITMOv2_2022</name>
</gene>
<reference evidence="2 3" key="1">
    <citation type="journal article" date="2015" name="Proc. Natl. Acad. Sci. U.S.A.">
        <title>Expanded metabolic versatility of ubiquitous nitrite-oxidizing bacteria from the genus Nitrospira.</title>
        <authorList>
            <person name="Koch H."/>
            <person name="Lucker S."/>
            <person name="Albertsen M."/>
            <person name="Kitzinger K."/>
            <person name="Herbold C."/>
            <person name="Spieck E."/>
            <person name="Nielsen P.H."/>
            <person name="Wagner M."/>
            <person name="Daims H."/>
        </authorList>
    </citation>
    <scope>NUCLEOTIDE SEQUENCE [LARGE SCALE GENOMIC DNA]</scope>
    <source>
        <strain evidence="2 3">NSP M-1</strain>
    </source>
</reference>
<dbReference type="PANTHER" id="PTHR43827">
    <property type="entry name" value="2,5-DIKETO-D-GLUCONIC ACID REDUCTASE"/>
    <property type="match status" value="1"/>
</dbReference>